<dbReference type="PANTHER" id="PTHR41523:SF7">
    <property type="entry name" value="HISTIDINE KINASE"/>
    <property type="match status" value="1"/>
</dbReference>
<feature type="domain" description="PAS" evidence="11">
    <location>
        <begin position="317"/>
        <end position="373"/>
    </location>
</feature>
<dbReference type="InterPro" id="IPR001789">
    <property type="entry name" value="Sig_transdc_resp-reg_receiver"/>
</dbReference>
<evidence type="ECO:0000256" key="6">
    <source>
        <dbReference type="ARBA" id="ARBA00022777"/>
    </source>
</evidence>
<reference evidence="12 13" key="1">
    <citation type="submission" date="2020-05" db="EMBL/GenBank/DDBJ databases">
        <title>Azospirillum oleiclasticum sp. nov, a nitrogen-fixing and heavy crude oil-emulsifying bacterium isolated from the crude oil of Yumen Oilfield.</title>
        <authorList>
            <person name="Wu D."/>
            <person name="Cai M."/>
            <person name="Zhang X."/>
        </authorList>
    </citation>
    <scope>NUCLEOTIDE SEQUENCE [LARGE SCALE GENOMIC DNA]</scope>
    <source>
        <strain evidence="12 13">ROY-1-1-2</strain>
    </source>
</reference>
<comment type="caution">
    <text evidence="12">The sequence shown here is derived from an EMBL/GenBank/DDBJ whole genome shotgun (WGS) entry which is preliminary data.</text>
</comment>
<name>A0ABX2TGX3_9PROT</name>
<dbReference type="SUPFAM" id="SSF52172">
    <property type="entry name" value="CheY-like"/>
    <property type="match status" value="2"/>
</dbReference>
<dbReference type="Gene3D" id="3.30.565.10">
    <property type="entry name" value="Histidine kinase-like ATPase, C-terminal domain"/>
    <property type="match status" value="1"/>
</dbReference>
<dbReference type="InterPro" id="IPR036890">
    <property type="entry name" value="HATPase_C_sf"/>
</dbReference>
<dbReference type="Gene3D" id="3.30.450.20">
    <property type="entry name" value="PAS domain"/>
    <property type="match status" value="1"/>
</dbReference>
<dbReference type="NCBIfam" id="TIGR00229">
    <property type="entry name" value="sensory_box"/>
    <property type="match status" value="1"/>
</dbReference>
<dbReference type="InterPro" id="IPR011006">
    <property type="entry name" value="CheY-like_superfamily"/>
</dbReference>
<evidence type="ECO:0000256" key="5">
    <source>
        <dbReference type="ARBA" id="ARBA00022741"/>
    </source>
</evidence>
<evidence type="ECO:0000313" key="12">
    <source>
        <dbReference type="EMBL" id="NYZ23580.1"/>
    </source>
</evidence>
<organism evidence="12 13">
    <name type="scientific">Azospirillum oleiclasticum</name>
    <dbReference type="NCBI Taxonomy" id="2735135"/>
    <lineage>
        <taxon>Bacteria</taxon>
        <taxon>Pseudomonadati</taxon>
        <taxon>Pseudomonadota</taxon>
        <taxon>Alphaproteobacteria</taxon>
        <taxon>Rhodospirillales</taxon>
        <taxon>Azospirillaceae</taxon>
        <taxon>Azospirillum</taxon>
    </lineage>
</organism>
<dbReference type="Gene3D" id="3.40.50.2300">
    <property type="match status" value="2"/>
</dbReference>
<dbReference type="Pfam" id="PF00072">
    <property type="entry name" value="Response_reg"/>
    <property type="match status" value="1"/>
</dbReference>
<dbReference type="CDD" id="cd00130">
    <property type="entry name" value="PAS"/>
    <property type="match status" value="1"/>
</dbReference>
<keyword evidence="7" id="KW-0067">ATP-binding</keyword>
<dbReference type="CDD" id="cd00156">
    <property type="entry name" value="REC"/>
    <property type="match status" value="1"/>
</dbReference>
<evidence type="ECO:0000256" key="2">
    <source>
        <dbReference type="ARBA" id="ARBA00012438"/>
    </source>
</evidence>
<evidence type="ECO:0000256" key="7">
    <source>
        <dbReference type="ARBA" id="ARBA00022840"/>
    </source>
</evidence>
<dbReference type="RefSeq" id="WP_180285353.1">
    <property type="nucleotide sequence ID" value="NZ_JABFDB010000028.1"/>
</dbReference>
<dbReference type="InterPro" id="IPR035965">
    <property type="entry name" value="PAS-like_dom_sf"/>
</dbReference>
<dbReference type="SUPFAM" id="SSF55785">
    <property type="entry name" value="PYP-like sensor domain (PAS domain)"/>
    <property type="match status" value="1"/>
</dbReference>
<dbReference type="PROSITE" id="PS50110">
    <property type="entry name" value="RESPONSE_REGULATORY"/>
    <property type="match status" value="2"/>
</dbReference>
<evidence type="ECO:0000313" key="13">
    <source>
        <dbReference type="Proteomes" id="UP000584642"/>
    </source>
</evidence>
<comment type="caution">
    <text evidence="8">Lacks conserved residue(s) required for the propagation of feature annotation.</text>
</comment>
<dbReference type="InterPro" id="IPR000014">
    <property type="entry name" value="PAS"/>
</dbReference>
<keyword evidence="13" id="KW-1185">Reference proteome</keyword>
<dbReference type="InterPro" id="IPR011102">
    <property type="entry name" value="Sig_transdc_His_kinase_HWE"/>
</dbReference>
<keyword evidence="5" id="KW-0547">Nucleotide-binding</keyword>
<feature type="coiled-coil region" evidence="9">
    <location>
        <begin position="276"/>
        <end position="318"/>
    </location>
</feature>
<keyword evidence="9" id="KW-0175">Coiled coil</keyword>
<keyword evidence="6" id="KW-0418">Kinase</keyword>
<accession>A0ABX2TGX3</accession>
<dbReference type="PANTHER" id="PTHR41523">
    <property type="entry name" value="TWO-COMPONENT SYSTEM SENSOR PROTEIN"/>
    <property type="match status" value="1"/>
</dbReference>
<dbReference type="SMART" id="SM00911">
    <property type="entry name" value="HWE_HK"/>
    <property type="match status" value="1"/>
</dbReference>
<evidence type="ECO:0000259" key="10">
    <source>
        <dbReference type="PROSITE" id="PS50110"/>
    </source>
</evidence>
<gene>
    <name evidence="12" type="ORF">HND93_28105</name>
</gene>
<dbReference type="SUPFAM" id="SSF55874">
    <property type="entry name" value="ATPase domain of HSP90 chaperone/DNA topoisomerase II/histidine kinase"/>
    <property type="match status" value="1"/>
</dbReference>
<proteinExistence type="predicted"/>
<evidence type="ECO:0000256" key="8">
    <source>
        <dbReference type="PROSITE-ProRule" id="PRU00169"/>
    </source>
</evidence>
<feature type="domain" description="Response regulatory" evidence="10">
    <location>
        <begin position="142"/>
        <end position="258"/>
    </location>
</feature>
<feature type="modified residue" description="4-aspartylphosphate" evidence="8">
    <location>
        <position position="54"/>
    </location>
</feature>
<dbReference type="EMBL" id="JABFDB010000028">
    <property type="protein sequence ID" value="NYZ23580.1"/>
    <property type="molecule type" value="Genomic_DNA"/>
</dbReference>
<evidence type="ECO:0000256" key="1">
    <source>
        <dbReference type="ARBA" id="ARBA00000085"/>
    </source>
</evidence>
<protein>
    <recommendedName>
        <fullName evidence="2">histidine kinase</fullName>
        <ecNumber evidence="2">2.7.13.3</ecNumber>
    </recommendedName>
</protein>
<evidence type="ECO:0000256" key="4">
    <source>
        <dbReference type="ARBA" id="ARBA00022679"/>
    </source>
</evidence>
<evidence type="ECO:0000256" key="3">
    <source>
        <dbReference type="ARBA" id="ARBA00022553"/>
    </source>
</evidence>
<dbReference type="InterPro" id="IPR013656">
    <property type="entry name" value="PAS_4"/>
</dbReference>
<dbReference type="SMART" id="SM00448">
    <property type="entry name" value="REC"/>
    <property type="match status" value="1"/>
</dbReference>
<dbReference type="PROSITE" id="PS50112">
    <property type="entry name" value="PAS"/>
    <property type="match status" value="1"/>
</dbReference>
<evidence type="ECO:0000256" key="9">
    <source>
        <dbReference type="SAM" id="Coils"/>
    </source>
</evidence>
<comment type="catalytic activity">
    <reaction evidence="1">
        <text>ATP + protein L-histidine = ADP + protein N-phospho-L-histidine.</text>
        <dbReference type="EC" id="2.7.13.3"/>
    </reaction>
</comment>
<dbReference type="SMART" id="SM00091">
    <property type="entry name" value="PAS"/>
    <property type="match status" value="1"/>
</dbReference>
<sequence>MNRPRVLLVEDSLTQAVAMSDMLERAGYAVRHVPSAERALVELNGELPDLVLLDYHLPGMQGNELCRLIRLNAGTIGMPILVLTNDDSPACQREGLESGADDFLPKSQSAELILMRAGNLLRHAREASEETGLPRAVFRQPLVLIVGTPGGADEDLERALVQEGCRVERAIDGEAARVMVAARPFDCALVAETVGGAAGDALCAALRRVAVGDPTLILMLDRADSARSRPGHVSDGVDDRIEPQLDLSVLRARLRAMLRRRFLMEQNRRLLDDHIARETETIRLRAEREAAEARAALADELRLANERLQAANRRLSEQASVTRTITHNVTSALFMVDAGGRPTFMNPSAETLLGCALEELGGRPLAELVTMDDAAERAALAALSPVRNRPAAVRHTDGRTVPVTVSLAPLSGGDGGAVVEVVDVTERRKAERQQALLMAELSHRVKNTMATVLSIASQTKQRHDTLESFWPAFVGRLQALSSTHNLLARHLWGSVQLGDVLRHETAPYRDESRGNLALSGEPLLLTSRAALSLGMVFHELATNAAKYGAFSTPDGDVSVRWTRSPEGDAVTIAWEESGGPPVQAPSRRGFGSRLIEKGLAYELGGRASLEFRPGGLACTIELPLSDHVHATGGDTAPMPIPAG</sequence>
<keyword evidence="4" id="KW-0808">Transferase</keyword>
<keyword evidence="3 8" id="KW-0597">Phosphoprotein</keyword>
<feature type="domain" description="Response regulatory" evidence="10">
    <location>
        <begin position="5"/>
        <end position="121"/>
    </location>
</feature>
<dbReference type="Pfam" id="PF07536">
    <property type="entry name" value="HWE_HK"/>
    <property type="match status" value="1"/>
</dbReference>
<dbReference type="EC" id="2.7.13.3" evidence="2"/>
<dbReference type="Pfam" id="PF08448">
    <property type="entry name" value="PAS_4"/>
    <property type="match status" value="1"/>
</dbReference>
<evidence type="ECO:0000259" key="11">
    <source>
        <dbReference type="PROSITE" id="PS50112"/>
    </source>
</evidence>
<dbReference type="Proteomes" id="UP000584642">
    <property type="component" value="Unassembled WGS sequence"/>
</dbReference>